<dbReference type="InterPro" id="IPR027383">
    <property type="entry name" value="Znf_put"/>
</dbReference>
<keyword evidence="1" id="KW-1133">Transmembrane helix</keyword>
<dbReference type="EMBL" id="CP007033">
    <property type="protein sequence ID" value="AHF09339.1"/>
    <property type="molecule type" value="Genomic_DNA"/>
</dbReference>
<dbReference type="Proteomes" id="UP000018934">
    <property type="component" value="Chromosome"/>
</dbReference>
<protein>
    <recommendedName>
        <fullName evidence="2">Putative zinc-finger domain-containing protein</fullName>
    </recommendedName>
</protein>
<accession>A0ABM5P489</accession>
<proteinExistence type="predicted"/>
<evidence type="ECO:0000256" key="1">
    <source>
        <dbReference type="SAM" id="Phobius"/>
    </source>
</evidence>
<keyword evidence="1" id="KW-0812">Transmembrane</keyword>
<feature type="transmembrane region" description="Helical" evidence="1">
    <location>
        <begin position="73"/>
        <end position="95"/>
    </location>
</feature>
<name>A0ABM5P489_DEHRP</name>
<sequence length="203" mass="23039">MKCDIIKDLLPSHIEGLTSEASNKEIQEHLAGCEDCRTFYQEMTDEIKEEVPVTEVRELDYLKKVRKGYIRKAAITVGAVAVILLIFVSLFAVGFPVSSEDMELTHEIKDNYLKINFQLKNGHDLIRHSTEPEFIFGDNRQVIGIEQHYKFAWVFHNPFDDVGSSFSLGTVVPDPDTIDNSTNTIVIEFADKTVKFVNGKLVE</sequence>
<evidence type="ECO:0000259" key="2">
    <source>
        <dbReference type="Pfam" id="PF13490"/>
    </source>
</evidence>
<reference evidence="3 4" key="1">
    <citation type="journal article" date="2013" name="Stand. Genomic Sci.">
        <title>Complete genome sequence of Dehalobacter restrictus PER-K23(T.).</title>
        <authorList>
            <person name="Kruse T."/>
            <person name="Maillard J."/>
            <person name="Goodwin L."/>
            <person name="Woyke T."/>
            <person name="Teshima H."/>
            <person name="Bruce D."/>
            <person name="Detter C."/>
            <person name="Tapia R."/>
            <person name="Han C."/>
            <person name="Huntemann M."/>
            <person name="Wei C.L."/>
            <person name="Han J."/>
            <person name="Chen A."/>
            <person name="Kyrpides N."/>
            <person name="Szeto E."/>
            <person name="Markowitz V."/>
            <person name="Ivanova N."/>
            <person name="Pagani I."/>
            <person name="Pati A."/>
            <person name="Pitluck S."/>
            <person name="Nolan M."/>
            <person name="Holliger C."/>
            <person name="Smidt H."/>
        </authorList>
    </citation>
    <scope>NUCLEOTIDE SEQUENCE [LARGE SCALE GENOMIC DNA]</scope>
    <source>
        <strain evidence="4">DSM 9455</strain>
    </source>
</reference>
<dbReference type="RefSeq" id="WP_025205266.1">
    <property type="nucleotide sequence ID" value="NZ_CP007033.1"/>
</dbReference>
<evidence type="ECO:0000313" key="4">
    <source>
        <dbReference type="Proteomes" id="UP000018934"/>
    </source>
</evidence>
<feature type="domain" description="Putative zinc-finger" evidence="2">
    <location>
        <begin position="3"/>
        <end position="37"/>
    </location>
</feature>
<keyword evidence="4" id="KW-1185">Reference proteome</keyword>
<evidence type="ECO:0000313" key="3">
    <source>
        <dbReference type="EMBL" id="AHF09339.1"/>
    </source>
</evidence>
<gene>
    <name evidence="3" type="ORF">DEHRE_03945</name>
</gene>
<keyword evidence="1" id="KW-0472">Membrane</keyword>
<dbReference type="Pfam" id="PF13490">
    <property type="entry name" value="zf-HC2"/>
    <property type="match status" value="1"/>
</dbReference>
<organism evidence="3 4">
    <name type="scientific">Dehalobacter restrictus (strain DSM 9455 / PER-K23)</name>
    <dbReference type="NCBI Taxonomy" id="871738"/>
    <lineage>
        <taxon>Bacteria</taxon>
        <taxon>Bacillati</taxon>
        <taxon>Bacillota</taxon>
        <taxon>Clostridia</taxon>
        <taxon>Eubacteriales</taxon>
        <taxon>Desulfitobacteriaceae</taxon>
        <taxon>Dehalobacter</taxon>
    </lineage>
</organism>